<reference evidence="1" key="1">
    <citation type="submission" date="2021-04" db="EMBL/GenBank/DDBJ databases">
        <title>First draft genome resource for Brassicaceae pathogens Fusarium oxysporum f. sp. raphani and Fusarium oxysporum f. sp. rapae.</title>
        <authorList>
            <person name="Asai S."/>
        </authorList>
    </citation>
    <scope>NUCLEOTIDE SEQUENCE</scope>
    <source>
        <strain evidence="1">Tf1262</strain>
    </source>
</reference>
<dbReference type="Gene3D" id="3.30.530.20">
    <property type="match status" value="1"/>
</dbReference>
<comment type="caution">
    <text evidence="1">The sequence shown here is derived from an EMBL/GenBank/DDBJ whole genome shotgun (WGS) entry which is preliminary data.</text>
</comment>
<evidence type="ECO:0000313" key="1">
    <source>
        <dbReference type="EMBL" id="KAG7423421.1"/>
    </source>
</evidence>
<gene>
    <name evidence="1" type="ORF">Forpi1262_v015251</name>
</gene>
<evidence type="ECO:0000313" key="2">
    <source>
        <dbReference type="Proteomes" id="UP000693942"/>
    </source>
</evidence>
<protein>
    <submittedName>
        <fullName evidence="1">Uncharacterized protein</fullName>
    </submittedName>
</protein>
<name>A0A8J5P9C5_FUSOX</name>
<dbReference type="AlphaFoldDB" id="A0A8J5P9C5"/>
<sequence>MASSQEVIDVPPSEVWPFLSALGAERVLNPGCTKSVLINGQGQGALRRIYFGDVAFDEMILECDPTIYKFKYEVIEP</sequence>
<proteinExistence type="predicted"/>
<dbReference type="InterPro" id="IPR023393">
    <property type="entry name" value="START-like_dom_sf"/>
</dbReference>
<accession>A0A8J5P9C5</accession>
<dbReference type="Proteomes" id="UP000693942">
    <property type="component" value="Unassembled WGS sequence"/>
</dbReference>
<dbReference type="EMBL" id="JAELUR010000015">
    <property type="protein sequence ID" value="KAG7423421.1"/>
    <property type="molecule type" value="Genomic_DNA"/>
</dbReference>
<dbReference type="SUPFAM" id="SSF55961">
    <property type="entry name" value="Bet v1-like"/>
    <property type="match status" value="1"/>
</dbReference>
<organism evidence="1 2">
    <name type="scientific">Fusarium oxysporum f. sp. raphani</name>
    <dbReference type="NCBI Taxonomy" id="96318"/>
    <lineage>
        <taxon>Eukaryota</taxon>
        <taxon>Fungi</taxon>
        <taxon>Dikarya</taxon>
        <taxon>Ascomycota</taxon>
        <taxon>Pezizomycotina</taxon>
        <taxon>Sordariomycetes</taxon>
        <taxon>Hypocreomycetidae</taxon>
        <taxon>Hypocreales</taxon>
        <taxon>Nectriaceae</taxon>
        <taxon>Fusarium</taxon>
        <taxon>Fusarium oxysporum species complex</taxon>
    </lineage>
</organism>